<evidence type="ECO:0000313" key="2">
    <source>
        <dbReference type="Proteomes" id="UP000799440"/>
    </source>
</evidence>
<dbReference type="Proteomes" id="UP000799440">
    <property type="component" value="Unassembled WGS sequence"/>
</dbReference>
<accession>A0A6A6V259</accession>
<name>A0A6A6V259_9PLEO</name>
<proteinExistence type="predicted"/>
<reference evidence="1" key="1">
    <citation type="journal article" date="2020" name="Stud. Mycol.">
        <title>101 Dothideomycetes genomes: a test case for predicting lifestyles and emergence of pathogens.</title>
        <authorList>
            <person name="Haridas S."/>
            <person name="Albert R."/>
            <person name="Binder M."/>
            <person name="Bloem J."/>
            <person name="Labutti K."/>
            <person name="Salamov A."/>
            <person name="Andreopoulos B."/>
            <person name="Baker S."/>
            <person name="Barry K."/>
            <person name="Bills G."/>
            <person name="Bluhm B."/>
            <person name="Cannon C."/>
            <person name="Castanera R."/>
            <person name="Culley D."/>
            <person name="Daum C."/>
            <person name="Ezra D."/>
            <person name="Gonzalez J."/>
            <person name="Henrissat B."/>
            <person name="Kuo A."/>
            <person name="Liang C."/>
            <person name="Lipzen A."/>
            <person name="Lutzoni F."/>
            <person name="Magnuson J."/>
            <person name="Mondo S."/>
            <person name="Nolan M."/>
            <person name="Ohm R."/>
            <person name="Pangilinan J."/>
            <person name="Park H.-J."/>
            <person name="Ramirez L."/>
            <person name="Alfaro M."/>
            <person name="Sun H."/>
            <person name="Tritt A."/>
            <person name="Yoshinaga Y."/>
            <person name="Zwiers L.-H."/>
            <person name="Turgeon B."/>
            <person name="Goodwin S."/>
            <person name="Spatafora J."/>
            <person name="Crous P."/>
            <person name="Grigoriev I."/>
        </authorList>
    </citation>
    <scope>NUCLEOTIDE SEQUENCE</scope>
    <source>
        <strain evidence="1">CBS 119925</strain>
    </source>
</reference>
<dbReference type="EMBL" id="MU006593">
    <property type="protein sequence ID" value="KAF2743916.1"/>
    <property type="molecule type" value="Genomic_DNA"/>
</dbReference>
<keyword evidence="2" id="KW-1185">Reference proteome</keyword>
<sequence>MEFHTSWNEVRAAFHTILTKYPALRAEAEQQRRHVASGLNQSLNAGSLVTALLKERDPTRVAWEQMAANLTRIKKEQIKAASHMDAVWLAVAAYYREIKKMTTREEEKAIFEFFFLKSSWHCSDRTIPLRARRCEPLLAGTWIQKQNWQ</sequence>
<evidence type="ECO:0000313" key="1">
    <source>
        <dbReference type="EMBL" id="KAF2743916.1"/>
    </source>
</evidence>
<protein>
    <submittedName>
        <fullName evidence="1">Uncharacterized protein</fullName>
    </submittedName>
</protein>
<gene>
    <name evidence="1" type="ORF">M011DRAFT_208518</name>
</gene>
<dbReference type="AlphaFoldDB" id="A0A6A6V259"/>
<organism evidence="1 2">
    <name type="scientific">Sporormia fimetaria CBS 119925</name>
    <dbReference type="NCBI Taxonomy" id="1340428"/>
    <lineage>
        <taxon>Eukaryota</taxon>
        <taxon>Fungi</taxon>
        <taxon>Dikarya</taxon>
        <taxon>Ascomycota</taxon>
        <taxon>Pezizomycotina</taxon>
        <taxon>Dothideomycetes</taxon>
        <taxon>Pleosporomycetidae</taxon>
        <taxon>Pleosporales</taxon>
        <taxon>Sporormiaceae</taxon>
        <taxon>Sporormia</taxon>
    </lineage>
</organism>